<dbReference type="AlphaFoldDB" id="A0A329SNF4"/>
<proteinExistence type="predicted"/>
<feature type="transmembrane region" description="Helical" evidence="1">
    <location>
        <begin position="33"/>
        <end position="53"/>
    </location>
</feature>
<evidence type="ECO:0000313" key="3">
    <source>
        <dbReference type="EMBL" id="KAG2928983.1"/>
    </source>
</evidence>
<keyword evidence="1" id="KW-0472">Membrane</keyword>
<dbReference type="EMBL" id="RCMI01000164">
    <property type="protein sequence ID" value="KAG2928983.1"/>
    <property type="molecule type" value="Genomic_DNA"/>
</dbReference>
<dbReference type="EMBL" id="MJFZ01000093">
    <property type="protein sequence ID" value="RAW38240.1"/>
    <property type="molecule type" value="Genomic_DNA"/>
</dbReference>
<dbReference type="OrthoDB" id="110688at2759"/>
<feature type="transmembrane region" description="Helical" evidence="1">
    <location>
        <begin position="271"/>
        <end position="289"/>
    </location>
</feature>
<dbReference type="Proteomes" id="UP000735874">
    <property type="component" value="Unassembled WGS sequence"/>
</dbReference>
<protein>
    <submittedName>
        <fullName evidence="6">Uncharacterized protein</fullName>
    </submittedName>
</protein>
<name>A0A329SNF4_9STRA</name>
<reference evidence="2" key="2">
    <citation type="submission" date="2018-10" db="EMBL/GenBank/DDBJ databases">
        <title>Effector identification in a new, highly contiguous assembly of the strawberry crown rot pathogen Phytophthora cactorum.</title>
        <authorList>
            <person name="Armitage A.D."/>
            <person name="Nellist C.F."/>
            <person name="Bates H."/>
            <person name="Vickerstaff R.J."/>
            <person name="Harrison R.J."/>
        </authorList>
    </citation>
    <scope>NUCLEOTIDE SEQUENCE</scope>
    <source>
        <strain evidence="2">15-7</strain>
        <strain evidence="3">4032</strain>
        <strain evidence="4">4040</strain>
        <strain evidence="5">P415</strain>
    </source>
</reference>
<dbReference type="Proteomes" id="UP000774804">
    <property type="component" value="Unassembled WGS sequence"/>
</dbReference>
<organism evidence="6 7">
    <name type="scientific">Phytophthora cactorum</name>
    <dbReference type="NCBI Taxonomy" id="29920"/>
    <lineage>
        <taxon>Eukaryota</taxon>
        <taxon>Sar</taxon>
        <taxon>Stramenopiles</taxon>
        <taxon>Oomycota</taxon>
        <taxon>Peronosporomycetes</taxon>
        <taxon>Peronosporales</taxon>
        <taxon>Peronosporaceae</taxon>
        <taxon>Phytophthora</taxon>
    </lineage>
</organism>
<comment type="caution">
    <text evidence="6">The sequence shown here is derived from an EMBL/GenBank/DDBJ whole genome shotgun (WGS) entry which is preliminary data.</text>
</comment>
<dbReference type="EMBL" id="RCML01000100">
    <property type="protein sequence ID" value="KAG2991562.1"/>
    <property type="molecule type" value="Genomic_DNA"/>
</dbReference>
<dbReference type="Proteomes" id="UP000697107">
    <property type="component" value="Unassembled WGS sequence"/>
</dbReference>
<dbReference type="Proteomes" id="UP000736787">
    <property type="component" value="Unassembled WGS sequence"/>
</dbReference>
<sequence length="538" mass="61518">MKKAQVHCDTKEFQHNVSRTVESDRYMTAQRTLLLAWVVAGVIPFILQLRSYLKFASPHKITQNLVVPYGLEKETESLGDVCPVEGMLLAGSWFNIEPTHYFTTDQGRLCHFVIPQYNVHGTFLIGNKSIEPYYTTPTSCMNSSLEYSQYFYHGSIGYYSFYEEQTGSYCQNDHTAYIVGQGLGTCDINGSLLAEDRGRSHYSYSLWYSIGGAIWIFYRALVLRRSFISSKRHGRMCDEMRENLNRKEAMVFVQESLRLAAHGATNYHRAVVLYLLIESIMTDLFLLIANDGFLAKVQYVSMGYNLSALLVMVFEIVEDTRCLSEKWRVPIKRLLFSYETAFVGEICTAALQQYSLTLLNRSNLKETRTTALAVSYYSWSLVGHGVFVLTIIALVISARALWALGYVWINHGTWAVFTAPCCVDKTLKLRNKMFLLGGYHWENGKLYYTVSALKSFGLLKVNEKDGTEFLVFRKIRWFRVLRDDLFVFAAVSNHRVEPCDERPRAGVVGFCDRRLGGPLVETGTHHPLNIHVKHKENC</sequence>
<feature type="transmembrane region" description="Helical" evidence="1">
    <location>
        <begin position="204"/>
        <end position="222"/>
    </location>
</feature>
<evidence type="ECO:0000313" key="7">
    <source>
        <dbReference type="Proteomes" id="UP000251314"/>
    </source>
</evidence>
<keyword evidence="7" id="KW-1185">Reference proteome</keyword>
<reference evidence="6 7" key="1">
    <citation type="submission" date="2018-01" db="EMBL/GenBank/DDBJ databases">
        <title>Draft genome of the strawberry crown rot pathogen Phytophthora cactorum.</title>
        <authorList>
            <person name="Armitage A.D."/>
            <person name="Lysoe E."/>
            <person name="Nellist C.F."/>
            <person name="Harrison R.J."/>
            <person name="Brurberg M.B."/>
        </authorList>
    </citation>
    <scope>NUCLEOTIDE SEQUENCE [LARGE SCALE GENOMIC DNA]</scope>
    <source>
        <strain evidence="6 7">10300</strain>
    </source>
</reference>
<evidence type="ECO:0000313" key="4">
    <source>
        <dbReference type="EMBL" id="KAG2945540.1"/>
    </source>
</evidence>
<evidence type="ECO:0000256" key="1">
    <source>
        <dbReference type="SAM" id="Phobius"/>
    </source>
</evidence>
<dbReference type="EMBL" id="RCMG01000190">
    <property type="protein sequence ID" value="KAG2860228.1"/>
    <property type="molecule type" value="Genomic_DNA"/>
</dbReference>
<feature type="transmembrane region" description="Helical" evidence="1">
    <location>
        <begin position="295"/>
        <end position="314"/>
    </location>
</feature>
<dbReference type="Proteomes" id="UP000251314">
    <property type="component" value="Unassembled WGS sequence"/>
</dbReference>
<keyword evidence="1" id="KW-0812">Transmembrane</keyword>
<feature type="transmembrane region" description="Helical" evidence="1">
    <location>
        <begin position="376"/>
        <end position="396"/>
    </location>
</feature>
<evidence type="ECO:0000313" key="2">
    <source>
        <dbReference type="EMBL" id="KAG2860228.1"/>
    </source>
</evidence>
<gene>
    <name evidence="6" type="ORF">PC110_g5502</name>
    <name evidence="2" type="ORF">PC113_g8228</name>
    <name evidence="3" type="ORF">PC115_g7041</name>
    <name evidence="4" type="ORF">PC117_g8357</name>
    <name evidence="5" type="ORF">PC118_g5024</name>
</gene>
<evidence type="ECO:0000313" key="5">
    <source>
        <dbReference type="EMBL" id="KAG2991562.1"/>
    </source>
</evidence>
<dbReference type="VEuPathDB" id="FungiDB:PC110_g5502"/>
<keyword evidence="1" id="KW-1133">Transmembrane helix</keyword>
<evidence type="ECO:0000313" key="6">
    <source>
        <dbReference type="EMBL" id="RAW38240.1"/>
    </source>
</evidence>
<dbReference type="EMBL" id="RCMK01000180">
    <property type="protein sequence ID" value="KAG2945540.1"/>
    <property type="molecule type" value="Genomic_DNA"/>
</dbReference>
<accession>A0A329SNF4</accession>